<dbReference type="InterPro" id="IPR013341">
    <property type="entry name" value="Mandelate_racemase_N_dom"/>
</dbReference>
<evidence type="ECO:0000256" key="2">
    <source>
        <dbReference type="ARBA" id="ARBA00022723"/>
    </source>
</evidence>
<dbReference type="InterPro" id="IPR029065">
    <property type="entry name" value="Enolase_C-like"/>
</dbReference>
<comment type="cofactor">
    <cofactor evidence="1">
        <name>Mg(2+)</name>
        <dbReference type="ChEBI" id="CHEBI:18420"/>
    </cofactor>
</comment>
<reference evidence="5 6" key="1">
    <citation type="submission" date="2019-07" db="EMBL/GenBank/DDBJ databases">
        <title>Full genome sequence of Humibacter sp. WJ7-1.</title>
        <authorList>
            <person name="Im W.-T."/>
        </authorList>
    </citation>
    <scope>NUCLEOTIDE SEQUENCE [LARGE SCALE GENOMIC DNA]</scope>
    <source>
        <strain evidence="5 6">WJ7-1</strain>
    </source>
</reference>
<evidence type="ECO:0000256" key="3">
    <source>
        <dbReference type="ARBA" id="ARBA00022842"/>
    </source>
</evidence>
<evidence type="ECO:0000313" key="5">
    <source>
        <dbReference type="EMBL" id="QDZ15157.1"/>
    </source>
</evidence>
<name>A0A5B8M3H4_9MICO</name>
<evidence type="ECO:0000256" key="1">
    <source>
        <dbReference type="ARBA" id="ARBA00001946"/>
    </source>
</evidence>
<dbReference type="OrthoDB" id="9802699at2"/>
<dbReference type="Pfam" id="PF02746">
    <property type="entry name" value="MR_MLE_N"/>
    <property type="match status" value="1"/>
</dbReference>
<dbReference type="Proteomes" id="UP000320216">
    <property type="component" value="Chromosome"/>
</dbReference>
<dbReference type="Gene3D" id="3.30.390.10">
    <property type="entry name" value="Enolase-like, N-terminal domain"/>
    <property type="match status" value="1"/>
</dbReference>
<proteinExistence type="predicted"/>
<dbReference type="SUPFAM" id="SSF51604">
    <property type="entry name" value="Enolase C-terminal domain-like"/>
    <property type="match status" value="1"/>
</dbReference>
<dbReference type="RefSeq" id="WP_146320739.1">
    <property type="nucleotide sequence ID" value="NZ_CP042305.1"/>
</dbReference>
<dbReference type="InterPro" id="IPR036849">
    <property type="entry name" value="Enolase-like_C_sf"/>
</dbReference>
<dbReference type="SUPFAM" id="SSF54826">
    <property type="entry name" value="Enolase N-terminal domain-like"/>
    <property type="match status" value="1"/>
</dbReference>
<evidence type="ECO:0000313" key="6">
    <source>
        <dbReference type="Proteomes" id="UP000320216"/>
    </source>
</evidence>
<dbReference type="Gene3D" id="3.20.20.120">
    <property type="entry name" value="Enolase-like C-terminal domain"/>
    <property type="match status" value="1"/>
</dbReference>
<dbReference type="InterPro" id="IPR029017">
    <property type="entry name" value="Enolase-like_N"/>
</dbReference>
<protein>
    <submittedName>
        <fullName evidence="5">Mandelate racemase</fullName>
    </submittedName>
</protein>
<sequence>MTDAAAHGSAESAIRAVRASTYTIPTTFDGEPTPESDGTIGWDSTGVLVVELDVGGCTGMGYASASPAALGVVRDVLADVVLGGDVFAAPRLFWNMAAAVRNVGWRGIAAGAISAIDVAVHDAAAQLLGVPLLAVLGASRSSIPVYGSGGFTSYSDAQLRAQLSGWAERGIRAVKIKVGSDAAADPARVRTAREAIGDDVELFVDANGAYDRKEALALAERFADEARVSWFEEPVSSDDLDGLRLLRDRAPAGMQIAAGEYGYTPADFRALLTAGAVDVLQADATRCGGVTGFANAAQQCVAWGLPLSAHTAPALHATLASAARPAVHVEYFHDHALIEPLLFDGVPELVDGCLVPDLSSPGHGIRISGRGHEYRTAEWRS</sequence>
<dbReference type="InterPro" id="IPR046945">
    <property type="entry name" value="RHMD-like"/>
</dbReference>
<dbReference type="InterPro" id="IPR013342">
    <property type="entry name" value="Mandelate_racemase_C"/>
</dbReference>
<dbReference type="GO" id="GO:0016836">
    <property type="term" value="F:hydro-lyase activity"/>
    <property type="evidence" value="ECO:0007669"/>
    <property type="project" value="TreeGrafter"/>
</dbReference>
<gene>
    <name evidence="5" type="ORF">FPZ11_10585</name>
</gene>
<dbReference type="GO" id="GO:0016052">
    <property type="term" value="P:carbohydrate catabolic process"/>
    <property type="evidence" value="ECO:0007669"/>
    <property type="project" value="TreeGrafter"/>
</dbReference>
<evidence type="ECO:0000259" key="4">
    <source>
        <dbReference type="SMART" id="SM00922"/>
    </source>
</evidence>
<dbReference type="SFLD" id="SFLDS00001">
    <property type="entry name" value="Enolase"/>
    <property type="match status" value="1"/>
</dbReference>
<keyword evidence="3" id="KW-0460">Magnesium</keyword>
<dbReference type="PANTHER" id="PTHR13794:SF58">
    <property type="entry name" value="MITOCHONDRIAL ENOLASE SUPERFAMILY MEMBER 1"/>
    <property type="match status" value="1"/>
</dbReference>
<dbReference type="Pfam" id="PF13378">
    <property type="entry name" value="MR_MLE_C"/>
    <property type="match status" value="1"/>
</dbReference>
<keyword evidence="2" id="KW-0479">Metal-binding</keyword>
<dbReference type="PANTHER" id="PTHR13794">
    <property type="entry name" value="ENOLASE SUPERFAMILY, MANDELATE RACEMASE"/>
    <property type="match status" value="1"/>
</dbReference>
<dbReference type="EMBL" id="CP042305">
    <property type="protein sequence ID" value="QDZ15157.1"/>
    <property type="molecule type" value="Genomic_DNA"/>
</dbReference>
<dbReference type="SFLD" id="SFLDG00179">
    <property type="entry name" value="mandelate_racemase"/>
    <property type="match status" value="1"/>
</dbReference>
<organism evidence="5 6">
    <name type="scientific">Humibacter ginsenosidimutans</name>
    <dbReference type="NCBI Taxonomy" id="2599293"/>
    <lineage>
        <taxon>Bacteria</taxon>
        <taxon>Bacillati</taxon>
        <taxon>Actinomycetota</taxon>
        <taxon>Actinomycetes</taxon>
        <taxon>Micrococcales</taxon>
        <taxon>Microbacteriaceae</taxon>
        <taxon>Humibacter</taxon>
    </lineage>
</organism>
<keyword evidence="6" id="KW-1185">Reference proteome</keyword>
<dbReference type="GO" id="GO:0000287">
    <property type="term" value="F:magnesium ion binding"/>
    <property type="evidence" value="ECO:0007669"/>
    <property type="project" value="TreeGrafter"/>
</dbReference>
<dbReference type="AlphaFoldDB" id="A0A5B8M3H4"/>
<dbReference type="KEGG" id="huw:FPZ11_10585"/>
<dbReference type="SMART" id="SM00922">
    <property type="entry name" value="MR_MLE"/>
    <property type="match status" value="1"/>
</dbReference>
<accession>A0A5B8M3H4</accession>
<feature type="domain" description="Mandelate racemase/muconate lactonizing enzyme C-terminal" evidence="4">
    <location>
        <begin position="156"/>
        <end position="253"/>
    </location>
</feature>